<accession>A0A382NRA3</accession>
<proteinExistence type="predicted"/>
<evidence type="ECO:0000313" key="1">
    <source>
        <dbReference type="EMBL" id="SVC62252.1"/>
    </source>
</evidence>
<reference evidence="1" key="1">
    <citation type="submission" date="2018-05" db="EMBL/GenBank/DDBJ databases">
        <authorList>
            <person name="Lanie J.A."/>
            <person name="Ng W.-L."/>
            <person name="Kazmierczak K.M."/>
            <person name="Andrzejewski T.M."/>
            <person name="Davidsen T.M."/>
            <person name="Wayne K.J."/>
            <person name="Tettelin H."/>
            <person name="Glass J.I."/>
            <person name="Rusch D."/>
            <person name="Podicherti R."/>
            <person name="Tsui H.-C.T."/>
            <person name="Winkler M.E."/>
        </authorList>
    </citation>
    <scope>NUCLEOTIDE SEQUENCE</scope>
</reference>
<sequence>MGADGAWWSLRTSNPLAAVLRLVWWVRLPRAPAKAKQCLSENPVSPLNLRRRNVNPTDFADILPTKFSINVLVNY</sequence>
<organism evidence="1">
    <name type="scientific">marine metagenome</name>
    <dbReference type="NCBI Taxonomy" id="408172"/>
    <lineage>
        <taxon>unclassified sequences</taxon>
        <taxon>metagenomes</taxon>
        <taxon>ecological metagenomes</taxon>
    </lineage>
</organism>
<gene>
    <name evidence="1" type="ORF">METZ01_LOCUS315106</name>
</gene>
<dbReference type="AlphaFoldDB" id="A0A382NRA3"/>
<feature type="non-terminal residue" evidence="1">
    <location>
        <position position="75"/>
    </location>
</feature>
<protein>
    <submittedName>
        <fullName evidence="1">Uncharacterized protein</fullName>
    </submittedName>
</protein>
<dbReference type="EMBL" id="UINC01101438">
    <property type="protein sequence ID" value="SVC62252.1"/>
    <property type="molecule type" value="Genomic_DNA"/>
</dbReference>
<name>A0A382NRA3_9ZZZZ</name>